<dbReference type="AlphaFoldDB" id="A0A9Q0MN32"/>
<comment type="caution">
    <text evidence="2">The sequence shown here is derived from an EMBL/GenBank/DDBJ whole genome shotgun (WGS) entry which is preliminary data.</text>
</comment>
<sequence length="413" mass="46659">MTYRRASIFVLKVEFGNEWLESPQMETSIMGPTQLKRKMTEEITSQTPQQSSPRPSKPRINLQELRNSDLVSRYLAATPPYLYSAPVGPHNFFFSEMLRSLVQARNNSEQTVRSQANQISAAAPGRRPRKRAWSNQRPTYEIPREQNEIEKQTTEKPLELTNKATFPLTKYQKCESPKILTPENAIRSSSKIDPQDVKLVPHIDYPSNMTVNTTSNRMNGHTEPAAAAVPPSELVLPPPPPMWYPPLYPPYGIDPLHFFIDLRVSGHIYDRKKENISPTSQSVDNNNILSSAESETINKHRHGSAFSVPKPRRDKSPLALNLSSGSPKKSEFNHTYEHGGSDSAKSTNYVLQNLPRIYTHLAGHSGEERNSLNSEETDCKSDCDVQDIDGRDDRSDENFDETDDVVIVDNKSN</sequence>
<evidence type="ECO:0000313" key="2">
    <source>
        <dbReference type="EMBL" id="KAJ6633202.1"/>
    </source>
</evidence>
<gene>
    <name evidence="2" type="ORF">Bhyg_15499</name>
</gene>
<accession>A0A9Q0MN32</accession>
<reference evidence="2" key="1">
    <citation type="submission" date="2022-07" db="EMBL/GenBank/DDBJ databases">
        <authorList>
            <person name="Trinca V."/>
            <person name="Uliana J.V.C."/>
            <person name="Torres T.T."/>
            <person name="Ward R.J."/>
            <person name="Monesi N."/>
        </authorList>
    </citation>
    <scope>NUCLEOTIDE SEQUENCE</scope>
    <source>
        <strain evidence="2">HSMRA1968</strain>
        <tissue evidence="2">Whole embryos</tissue>
    </source>
</reference>
<dbReference type="Proteomes" id="UP001151699">
    <property type="component" value="Unassembled WGS sequence"/>
</dbReference>
<feature type="compositionally biased region" description="Basic and acidic residues" evidence="1">
    <location>
        <begin position="377"/>
        <end position="397"/>
    </location>
</feature>
<dbReference type="EMBL" id="WJQU01002138">
    <property type="protein sequence ID" value="KAJ6633202.1"/>
    <property type="molecule type" value="Genomic_DNA"/>
</dbReference>
<protein>
    <submittedName>
        <fullName evidence="2">Uncharacterized protein</fullName>
    </submittedName>
</protein>
<feature type="region of interest" description="Disordered" evidence="1">
    <location>
        <begin position="39"/>
        <end position="60"/>
    </location>
</feature>
<feature type="compositionally biased region" description="Basic and acidic residues" evidence="1">
    <location>
        <begin position="328"/>
        <end position="340"/>
    </location>
</feature>
<name>A0A9Q0MN32_9DIPT</name>
<evidence type="ECO:0000256" key="1">
    <source>
        <dbReference type="SAM" id="MobiDB-lite"/>
    </source>
</evidence>
<keyword evidence="3" id="KW-1185">Reference proteome</keyword>
<dbReference type="OrthoDB" id="7669009at2759"/>
<proteinExistence type="predicted"/>
<organism evidence="2 3">
    <name type="scientific">Pseudolycoriella hygida</name>
    <dbReference type="NCBI Taxonomy" id="35572"/>
    <lineage>
        <taxon>Eukaryota</taxon>
        <taxon>Metazoa</taxon>
        <taxon>Ecdysozoa</taxon>
        <taxon>Arthropoda</taxon>
        <taxon>Hexapoda</taxon>
        <taxon>Insecta</taxon>
        <taxon>Pterygota</taxon>
        <taxon>Neoptera</taxon>
        <taxon>Endopterygota</taxon>
        <taxon>Diptera</taxon>
        <taxon>Nematocera</taxon>
        <taxon>Sciaroidea</taxon>
        <taxon>Sciaridae</taxon>
        <taxon>Pseudolycoriella</taxon>
    </lineage>
</organism>
<feature type="region of interest" description="Disordered" evidence="1">
    <location>
        <begin position="116"/>
        <end position="137"/>
    </location>
</feature>
<feature type="compositionally biased region" description="Low complexity" evidence="1">
    <location>
        <begin position="44"/>
        <end position="54"/>
    </location>
</feature>
<feature type="region of interest" description="Disordered" evidence="1">
    <location>
        <begin position="299"/>
        <end position="346"/>
    </location>
</feature>
<evidence type="ECO:0000313" key="3">
    <source>
        <dbReference type="Proteomes" id="UP001151699"/>
    </source>
</evidence>
<feature type="region of interest" description="Disordered" evidence="1">
    <location>
        <begin position="365"/>
        <end position="413"/>
    </location>
</feature>